<feature type="domain" description="Fe/B12 periplasmic-binding" evidence="10">
    <location>
        <begin position="36"/>
        <end position="299"/>
    </location>
</feature>
<comment type="similarity">
    <text evidence="2">Belongs to the binding-protein-dependent transport system permease family. FecCD subfamily.</text>
</comment>
<keyword evidence="6 8" id="KW-1133">Transmembrane helix</keyword>
<dbReference type="EMBL" id="UAVU01000012">
    <property type="protein sequence ID" value="SQC93950.1"/>
    <property type="molecule type" value="Genomic_DNA"/>
</dbReference>
<keyword evidence="5 8" id="KW-0812">Transmembrane</keyword>
<dbReference type="Pfam" id="PF01497">
    <property type="entry name" value="Peripla_BP_2"/>
    <property type="match status" value="1"/>
</dbReference>
<dbReference type="CDD" id="cd01146">
    <property type="entry name" value="FhuD"/>
    <property type="match status" value="1"/>
</dbReference>
<dbReference type="NCBIfam" id="NF007864">
    <property type="entry name" value="PRK10576.1"/>
    <property type="match status" value="1"/>
</dbReference>
<dbReference type="AlphaFoldDB" id="A0A2X3L2B8"/>
<dbReference type="PROSITE" id="PS50983">
    <property type="entry name" value="FE_B12_PBP"/>
    <property type="match status" value="1"/>
</dbReference>
<feature type="transmembrane region" description="Helical" evidence="8">
    <location>
        <begin position="403"/>
        <end position="422"/>
    </location>
</feature>
<feature type="transmembrane region" description="Helical" evidence="8">
    <location>
        <begin position="703"/>
        <end position="721"/>
    </location>
</feature>
<evidence type="ECO:0000256" key="4">
    <source>
        <dbReference type="ARBA" id="ARBA00022475"/>
    </source>
</evidence>
<keyword evidence="4" id="KW-1003">Cell membrane</keyword>
<evidence type="ECO:0000256" key="8">
    <source>
        <dbReference type="SAM" id="Phobius"/>
    </source>
</evidence>
<dbReference type="InterPro" id="IPR000522">
    <property type="entry name" value="ABC_transptr_permease_BtuC"/>
</dbReference>
<dbReference type="GO" id="GO:0005886">
    <property type="term" value="C:plasma membrane"/>
    <property type="evidence" value="ECO:0007669"/>
    <property type="project" value="UniProtKB-SubCell"/>
</dbReference>
<feature type="signal peptide" evidence="9">
    <location>
        <begin position="1"/>
        <end position="29"/>
    </location>
</feature>
<reference evidence="11 12" key="1">
    <citation type="submission" date="2018-06" db="EMBL/GenBank/DDBJ databases">
        <authorList>
            <consortium name="Pathogen Informatics"/>
            <person name="Doyle S."/>
        </authorList>
    </citation>
    <scope>NUCLEOTIDE SEQUENCE [LARGE SCALE GENOMIC DNA]</scope>
    <source>
        <strain evidence="11 12">NCTC12120</strain>
    </source>
</reference>
<evidence type="ECO:0000259" key="10">
    <source>
        <dbReference type="PROSITE" id="PS50983"/>
    </source>
</evidence>
<dbReference type="PRINTS" id="PR01715">
    <property type="entry name" value="FERRIBNDNGPP"/>
</dbReference>
<sequence>MDVSLSRRRLLAFASLLPLSAVLPCQAEARRFDVARIIALEWRPVEMLLALGIVPMAIADKRNYHRWVGEPKLPDTVVDVGLRNEPNRELMQRLNPSLFLISKGFGPAESDLTSIAPCWSTAFNDASGRPLALLEKDLLRLGQFLGREQQATEHLTHFHQQIAATREKLPGQPKPLVMFSFLDSRRVMIFGHNSLFNDLLERLGMRNAWDGKTNAWGSAVVGIETLVRLENVTALCFMHGDDDPVKTVAKSALWQVMPFVREGQLHLLPAVWFYGGSFFGAAFLPAPAGGIVRIILLLLCAFTLFLTGYNFQQMLPAGLWWQAITLPQVTDVSQMLFHYSLLPRTTLALLTGAGLALAGCLFQHILRNPLAEPATLGVAAGAQLGLTLATLFLAGAGETGKQLAALAGAMAVGSIVLGAAWGKRMSPVTLILAGLVLGLYCGAVKSFLVLFNHERLQNLFIWSSGMLNQYDWAGVEFLWPRLLAVLVLIVSMIRPLGMLALDDTVLRGLGMKLALVRVGGLFLALLLSSMLVSVVGVIGFIGLFAPVLAGMFGVRRLLPKLLASMATGALLLLLSDQLVIWVESYWQELPTGAVTALVGAPLMLWLLPRLRHQRLAASDDASAAAERRLSPRTALLITVVLALMALLALGVGRESAGWFIGIQEMWQWRWPRVLSAIAAGAMLAAAGTLVQKMTGNPMASPEVLGVSSGAACAIVLLIFLVPGDVSAWQLPAGFAGAALTLLAMLVLARTGLAPGRLLLTALR</sequence>
<dbReference type="Pfam" id="PF01032">
    <property type="entry name" value="FecCD"/>
    <property type="match status" value="2"/>
</dbReference>
<keyword evidence="9" id="KW-0732">Signal</keyword>
<keyword evidence="3" id="KW-0813">Transport</keyword>
<gene>
    <name evidence="11" type="primary">fhuB_4</name>
    <name evidence="11" type="ORF">NCTC12120_07067</name>
</gene>
<dbReference type="PANTHER" id="PTHR30472:SF37">
    <property type="entry name" value="FE(3+) DICITRATE TRANSPORT SYSTEM PERMEASE PROTEIN FECD-RELATED"/>
    <property type="match status" value="1"/>
</dbReference>
<evidence type="ECO:0000256" key="3">
    <source>
        <dbReference type="ARBA" id="ARBA00022448"/>
    </source>
</evidence>
<evidence type="ECO:0000256" key="9">
    <source>
        <dbReference type="SAM" id="SignalP"/>
    </source>
</evidence>
<protein>
    <submittedName>
        <fullName evidence="11">Iron(III)-hydroxamate import system permease protein fhuB</fullName>
    </submittedName>
</protein>
<proteinExistence type="inferred from homology"/>
<organism evidence="11 12">
    <name type="scientific">Cedecea neteri</name>
    <dbReference type="NCBI Taxonomy" id="158822"/>
    <lineage>
        <taxon>Bacteria</taxon>
        <taxon>Pseudomonadati</taxon>
        <taxon>Pseudomonadota</taxon>
        <taxon>Gammaproteobacteria</taxon>
        <taxon>Enterobacterales</taxon>
        <taxon>Enterobacteriaceae</taxon>
        <taxon>Cedecea</taxon>
    </lineage>
</organism>
<feature type="transmembrane region" description="Helical" evidence="8">
    <location>
        <begin position="727"/>
        <end position="748"/>
    </location>
</feature>
<feature type="transmembrane region" description="Helical" evidence="8">
    <location>
        <begin position="378"/>
        <end position="396"/>
    </location>
</feature>
<dbReference type="STRING" id="158822.LH23_13460"/>
<dbReference type="Gene3D" id="3.40.50.1980">
    <property type="entry name" value="Nitrogenase molybdenum iron protein domain"/>
    <property type="match status" value="2"/>
</dbReference>
<evidence type="ECO:0000256" key="7">
    <source>
        <dbReference type="ARBA" id="ARBA00023136"/>
    </source>
</evidence>
<evidence type="ECO:0000313" key="11">
    <source>
        <dbReference type="EMBL" id="SQC93950.1"/>
    </source>
</evidence>
<keyword evidence="7 8" id="KW-0472">Membrane</keyword>
<feature type="transmembrane region" description="Helical" evidence="8">
    <location>
        <begin position="588"/>
        <end position="607"/>
    </location>
</feature>
<dbReference type="GO" id="GO:0033214">
    <property type="term" value="P:siderophore-iron import into cell"/>
    <property type="evidence" value="ECO:0007669"/>
    <property type="project" value="TreeGrafter"/>
</dbReference>
<comment type="subcellular location">
    <subcellularLocation>
        <location evidence="1">Cell membrane</location>
        <topology evidence="1">Multi-pass membrane protein</topology>
    </subcellularLocation>
</comment>
<evidence type="ECO:0000256" key="5">
    <source>
        <dbReference type="ARBA" id="ARBA00022692"/>
    </source>
</evidence>
<evidence type="ECO:0000313" key="12">
    <source>
        <dbReference type="Proteomes" id="UP000251197"/>
    </source>
</evidence>
<dbReference type="InterPro" id="IPR002491">
    <property type="entry name" value="ABC_transptr_periplasmic_BD"/>
</dbReference>
<name>A0A2X3L2B8_9ENTR</name>
<feature type="transmembrane region" description="Helical" evidence="8">
    <location>
        <begin position="290"/>
        <end position="311"/>
    </location>
</feature>
<feature type="transmembrane region" description="Helical" evidence="8">
    <location>
        <begin position="521"/>
        <end position="549"/>
    </location>
</feature>
<feature type="transmembrane region" description="Helical" evidence="8">
    <location>
        <begin position="347"/>
        <end position="366"/>
    </location>
</feature>
<feature type="transmembrane region" description="Helical" evidence="8">
    <location>
        <begin position="265"/>
        <end position="284"/>
    </location>
</feature>
<feature type="transmembrane region" description="Helical" evidence="8">
    <location>
        <begin position="561"/>
        <end position="582"/>
    </location>
</feature>
<feature type="transmembrane region" description="Helical" evidence="8">
    <location>
        <begin position="428"/>
        <end position="451"/>
    </location>
</feature>
<feature type="transmembrane region" description="Helical" evidence="8">
    <location>
        <begin position="634"/>
        <end position="652"/>
    </location>
</feature>
<dbReference type="PROSITE" id="PS51318">
    <property type="entry name" value="TAT"/>
    <property type="match status" value="1"/>
</dbReference>
<evidence type="ECO:0000256" key="2">
    <source>
        <dbReference type="ARBA" id="ARBA00007935"/>
    </source>
</evidence>
<feature type="transmembrane region" description="Helical" evidence="8">
    <location>
        <begin position="672"/>
        <end position="691"/>
    </location>
</feature>
<dbReference type="PANTHER" id="PTHR30472">
    <property type="entry name" value="FERRIC ENTEROBACTIN TRANSPORT SYSTEM PERMEASE PROTEIN"/>
    <property type="match status" value="1"/>
</dbReference>
<evidence type="ECO:0000256" key="6">
    <source>
        <dbReference type="ARBA" id="ARBA00022989"/>
    </source>
</evidence>
<dbReference type="CDD" id="cd06550">
    <property type="entry name" value="TM_ABC_iron-siderophores_like"/>
    <property type="match status" value="1"/>
</dbReference>
<dbReference type="SUPFAM" id="SSF53807">
    <property type="entry name" value="Helical backbone' metal receptor"/>
    <property type="match status" value="1"/>
</dbReference>
<dbReference type="SUPFAM" id="SSF81345">
    <property type="entry name" value="ABC transporter involved in vitamin B12 uptake, BtuC"/>
    <property type="match status" value="2"/>
</dbReference>
<dbReference type="Proteomes" id="UP000251197">
    <property type="component" value="Unassembled WGS sequence"/>
</dbReference>
<dbReference type="InterPro" id="IPR037294">
    <property type="entry name" value="ABC_BtuC-like"/>
</dbReference>
<dbReference type="InterPro" id="IPR006311">
    <property type="entry name" value="TAT_signal"/>
</dbReference>
<feature type="chain" id="PRO_5016088734" evidence="9">
    <location>
        <begin position="30"/>
        <end position="763"/>
    </location>
</feature>
<dbReference type="GO" id="GO:0022857">
    <property type="term" value="F:transmembrane transporter activity"/>
    <property type="evidence" value="ECO:0007669"/>
    <property type="project" value="InterPro"/>
</dbReference>
<dbReference type="Gene3D" id="1.10.3470.10">
    <property type="entry name" value="ABC transporter involved in vitamin B12 uptake, BtuC"/>
    <property type="match status" value="2"/>
</dbReference>
<evidence type="ECO:0000256" key="1">
    <source>
        <dbReference type="ARBA" id="ARBA00004651"/>
    </source>
</evidence>
<accession>A0A2X3L2B8</accession>